<keyword evidence="7" id="KW-1185">Reference proteome</keyword>
<dbReference type="Pfam" id="PF01753">
    <property type="entry name" value="zf-MYND"/>
    <property type="match status" value="1"/>
</dbReference>
<dbReference type="Gene3D" id="6.10.140.2220">
    <property type="match status" value="1"/>
</dbReference>
<evidence type="ECO:0000256" key="2">
    <source>
        <dbReference type="ARBA" id="ARBA00022771"/>
    </source>
</evidence>
<gene>
    <name evidence="6" type="ORF">B0H17DRAFT_1201852</name>
</gene>
<proteinExistence type="predicted"/>
<organism evidence="6 7">
    <name type="scientific">Mycena rosella</name>
    <name type="common">Pink bonnet</name>
    <name type="synonym">Agaricus rosellus</name>
    <dbReference type="NCBI Taxonomy" id="1033263"/>
    <lineage>
        <taxon>Eukaryota</taxon>
        <taxon>Fungi</taxon>
        <taxon>Dikarya</taxon>
        <taxon>Basidiomycota</taxon>
        <taxon>Agaricomycotina</taxon>
        <taxon>Agaricomycetes</taxon>
        <taxon>Agaricomycetidae</taxon>
        <taxon>Agaricales</taxon>
        <taxon>Marasmiineae</taxon>
        <taxon>Mycenaceae</taxon>
        <taxon>Mycena</taxon>
    </lineage>
</organism>
<dbReference type="PROSITE" id="PS50865">
    <property type="entry name" value="ZF_MYND_2"/>
    <property type="match status" value="1"/>
</dbReference>
<accession>A0AAD7DFM2</accession>
<evidence type="ECO:0000259" key="5">
    <source>
        <dbReference type="PROSITE" id="PS50865"/>
    </source>
</evidence>
<dbReference type="SUPFAM" id="SSF144232">
    <property type="entry name" value="HIT/MYND zinc finger-like"/>
    <property type="match status" value="1"/>
</dbReference>
<evidence type="ECO:0000313" key="6">
    <source>
        <dbReference type="EMBL" id="KAJ7690055.1"/>
    </source>
</evidence>
<evidence type="ECO:0000256" key="3">
    <source>
        <dbReference type="ARBA" id="ARBA00022833"/>
    </source>
</evidence>
<dbReference type="GO" id="GO:0008270">
    <property type="term" value="F:zinc ion binding"/>
    <property type="evidence" value="ECO:0007669"/>
    <property type="project" value="UniProtKB-KW"/>
</dbReference>
<reference evidence="6" key="1">
    <citation type="submission" date="2023-03" db="EMBL/GenBank/DDBJ databases">
        <title>Massive genome expansion in bonnet fungi (Mycena s.s.) driven by repeated elements and novel gene families across ecological guilds.</title>
        <authorList>
            <consortium name="Lawrence Berkeley National Laboratory"/>
            <person name="Harder C.B."/>
            <person name="Miyauchi S."/>
            <person name="Viragh M."/>
            <person name="Kuo A."/>
            <person name="Thoen E."/>
            <person name="Andreopoulos B."/>
            <person name="Lu D."/>
            <person name="Skrede I."/>
            <person name="Drula E."/>
            <person name="Henrissat B."/>
            <person name="Morin E."/>
            <person name="Kohler A."/>
            <person name="Barry K."/>
            <person name="LaButti K."/>
            <person name="Morin E."/>
            <person name="Salamov A."/>
            <person name="Lipzen A."/>
            <person name="Mereny Z."/>
            <person name="Hegedus B."/>
            <person name="Baldrian P."/>
            <person name="Stursova M."/>
            <person name="Weitz H."/>
            <person name="Taylor A."/>
            <person name="Grigoriev I.V."/>
            <person name="Nagy L.G."/>
            <person name="Martin F."/>
            <person name="Kauserud H."/>
        </authorList>
    </citation>
    <scope>NUCLEOTIDE SEQUENCE</scope>
    <source>
        <strain evidence="6">CBHHK067</strain>
    </source>
</reference>
<name>A0AAD7DFM2_MYCRO</name>
<protein>
    <recommendedName>
        <fullName evidence="5">MYND-type domain-containing protein</fullName>
    </recommendedName>
</protein>
<dbReference type="InterPro" id="IPR002893">
    <property type="entry name" value="Znf_MYND"/>
</dbReference>
<evidence type="ECO:0000313" key="7">
    <source>
        <dbReference type="Proteomes" id="UP001221757"/>
    </source>
</evidence>
<sequence>MHESLSLRNLSKLPLYLRSRAKSAEDGSPQIPTAFLLIPVLFIHLDPSRIPTAEELDSILCSVDPDPELSRARVIPPSGVDFFPRLYEWTIFIHAYWENIPGDYLLDLTQTYRASAIIILILYQEDSIADIVSKAPGLRRILAEFWAKFVRKLLPGVDDVEPTYILQFLFDEITDANNFVEILDGIGGTESDLAYLLVQQINDTVARPISRMTSMTLHTIIQALNTKSFNDDDPLRAGMLFNDGVKAVIAAIAFEDQARFRWEIVGEAVYLGVLLLLGNFESTSGANGCPKHCRLAYSKSSPRWERFLKKILPEYLMYYNIACQIKEALPSALSITSTTPFTNSVIYPFWTEFAELVEERLGALDFCLARRSTSMNACENIQCRKTGQKTAFKSCAGCGVAYYCSRDCQKADWASGHRRSCRTLGSAGPSSARDRCYLRAILQYNFQFPAIRIQVLTRQAQFMYNNPGVEFLTVFDLTRNASGTEWIHVPSGTGWSDVKPMSDYYAAASARLVQLARSAEVIRVHLATLSILDTTAYTPSSSAECMFPVWSTSHLHDSHSARSLPGSSEANLFQEFYP</sequence>
<feature type="domain" description="MYND-type" evidence="5">
    <location>
        <begin position="383"/>
        <end position="421"/>
    </location>
</feature>
<evidence type="ECO:0000256" key="4">
    <source>
        <dbReference type="PROSITE-ProRule" id="PRU00134"/>
    </source>
</evidence>
<comment type="caution">
    <text evidence="6">The sequence shown here is derived from an EMBL/GenBank/DDBJ whole genome shotgun (WGS) entry which is preliminary data.</text>
</comment>
<keyword evidence="1" id="KW-0479">Metal-binding</keyword>
<keyword evidence="2 4" id="KW-0863">Zinc-finger</keyword>
<keyword evidence="3" id="KW-0862">Zinc</keyword>
<dbReference type="Proteomes" id="UP001221757">
    <property type="component" value="Unassembled WGS sequence"/>
</dbReference>
<dbReference type="EMBL" id="JARKIE010000067">
    <property type="protein sequence ID" value="KAJ7690055.1"/>
    <property type="molecule type" value="Genomic_DNA"/>
</dbReference>
<evidence type="ECO:0000256" key="1">
    <source>
        <dbReference type="ARBA" id="ARBA00022723"/>
    </source>
</evidence>
<dbReference type="AlphaFoldDB" id="A0AAD7DFM2"/>